<reference evidence="1 2" key="1">
    <citation type="submission" date="2018-11" db="EMBL/GenBank/DDBJ databases">
        <title>Genomic Encyclopedia of Type Strains, Phase IV (KMG-IV): sequencing the most valuable type-strain genomes for metagenomic binning, comparative biology and taxonomic classification.</title>
        <authorList>
            <person name="Goeker M."/>
        </authorList>
    </citation>
    <scope>NUCLEOTIDE SEQUENCE [LARGE SCALE GENOMIC DNA]</scope>
    <source>
        <strain evidence="1 2">DSM 16974</strain>
    </source>
</reference>
<proteinExistence type="predicted"/>
<dbReference type="Pfam" id="PF19671">
    <property type="entry name" value="DUF6174"/>
    <property type="match status" value="1"/>
</dbReference>
<organism evidence="1 2">
    <name type="scientific">Marinimicrobium koreense</name>
    <dbReference type="NCBI Taxonomy" id="306545"/>
    <lineage>
        <taxon>Bacteria</taxon>
        <taxon>Pseudomonadati</taxon>
        <taxon>Pseudomonadota</taxon>
        <taxon>Gammaproteobacteria</taxon>
        <taxon>Cellvibrionales</taxon>
        <taxon>Cellvibrionaceae</taxon>
        <taxon>Marinimicrobium</taxon>
    </lineage>
</organism>
<accession>A0A3N1NEI9</accession>
<dbReference type="RefSeq" id="WP_123638968.1">
    <property type="nucleotide sequence ID" value="NZ_JBHYFO010000018.1"/>
</dbReference>
<name>A0A3N1NEI9_9GAMM</name>
<comment type="caution">
    <text evidence="1">The sequence shown here is derived from an EMBL/GenBank/DDBJ whole genome shotgun (WGS) entry which is preliminary data.</text>
</comment>
<evidence type="ECO:0000313" key="2">
    <source>
        <dbReference type="Proteomes" id="UP000273643"/>
    </source>
</evidence>
<gene>
    <name evidence="1" type="ORF">EDC38_2546</name>
</gene>
<sequence>MMHKVMISMNIASNGQAREPEALLELRRRVRDVSASPEEALHTHWQLWQMSGFDAYQFTLSRCGSVGCNDIRVRVAAGAVVSAHELGTGKACSTAEVGTVDDYFRWIEAELYRKPRTPQAVYHPLYGYPLSFSLQAAHDSRRALERQLA</sequence>
<dbReference type="Proteomes" id="UP000273643">
    <property type="component" value="Unassembled WGS sequence"/>
</dbReference>
<dbReference type="EMBL" id="RJUK01000002">
    <property type="protein sequence ID" value="ROQ18324.1"/>
    <property type="molecule type" value="Genomic_DNA"/>
</dbReference>
<protein>
    <submittedName>
        <fullName evidence="1">Uncharacterized protein</fullName>
    </submittedName>
</protein>
<keyword evidence="2" id="KW-1185">Reference proteome</keyword>
<dbReference type="InterPro" id="IPR046172">
    <property type="entry name" value="DUF6174"/>
</dbReference>
<evidence type="ECO:0000313" key="1">
    <source>
        <dbReference type="EMBL" id="ROQ18324.1"/>
    </source>
</evidence>
<dbReference type="AlphaFoldDB" id="A0A3N1NEI9"/>
<dbReference type="OrthoDB" id="6312138at2"/>